<evidence type="ECO:0000256" key="3">
    <source>
        <dbReference type="ARBA" id="ARBA00019010"/>
    </source>
</evidence>
<evidence type="ECO:0000256" key="2">
    <source>
        <dbReference type="ARBA" id="ARBA00007599"/>
    </source>
</evidence>
<evidence type="ECO:0000256" key="6">
    <source>
        <dbReference type="ARBA" id="ARBA00022723"/>
    </source>
</evidence>
<comment type="subcellular location">
    <subcellularLocation>
        <location evidence="1">Cytoplasm</location>
    </subcellularLocation>
</comment>
<dbReference type="Gene3D" id="3.40.50.300">
    <property type="entry name" value="P-loop containing nucleotide triphosphate hydrolases"/>
    <property type="match status" value="1"/>
</dbReference>
<reference evidence="12 13" key="1">
    <citation type="submission" date="2023-06" db="EMBL/GenBank/DDBJ databases">
        <authorList>
            <person name="Oyuntsetseg B."/>
            <person name="Kim S.B."/>
        </authorList>
    </citation>
    <scope>NUCLEOTIDE SEQUENCE [LARGE SCALE GENOMIC DNA]</scope>
    <source>
        <strain evidence="12 13">2-15</strain>
    </source>
</reference>
<dbReference type="KEGG" id="acab:QRX50_03900"/>
<name>A0A9Y2IQZ4_9PSEU</name>
<dbReference type="InterPro" id="IPR027417">
    <property type="entry name" value="P-loop_NTPase"/>
</dbReference>
<keyword evidence="6" id="KW-0479">Metal-binding</keyword>
<evidence type="ECO:0000313" key="12">
    <source>
        <dbReference type="EMBL" id="WIX83806.1"/>
    </source>
</evidence>
<protein>
    <recommendedName>
        <fullName evidence="3">tRNA threonylcarbamoyladenosine biosynthesis protein TsaE</fullName>
    </recommendedName>
    <alternativeName>
        <fullName evidence="11">t(6)A37 threonylcarbamoyladenosine biosynthesis protein TsaE</fullName>
    </alternativeName>
</protein>
<evidence type="ECO:0000256" key="11">
    <source>
        <dbReference type="ARBA" id="ARBA00032441"/>
    </source>
</evidence>
<dbReference type="Proteomes" id="UP001236014">
    <property type="component" value="Chromosome"/>
</dbReference>
<keyword evidence="9" id="KW-0460">Magnesium</keyword>
<dbReference type="PANTHER" id="PTHR33540:SF2">
    <property type="entry name" value="TRNA THREONYLCARBAMOYLADENOSINE BIOSYNTHESIS PROTEIN TSAE"/>
    <property type="match status" value="1"/>
</dbReference>
<evidence type="ECO:0000256" key="1">
    <source>
        <dbReference type="ARBA" id="ARBA00004496"/>
    </source>
</evidence>
<dbReference type="GO" id="GO:0005737">
    <property type="term" value="C:cytoplasm"/>
    <property type="evidence" value="ECO:0007669"/>
    <property type="project" value="UniProtKB-SubCell"/>
</dbReference>
<comment type="similarity">
    <text evidence="2">Belongs to the TsaE family.</text>
</comment>
<evidence type="ECO:0000313" key="13">
    <source>
        <dbReference type="Proteomes" id="UP001236014"/>
    </source>
</evidence>
<organism evidence="12 13">
    <name type="scientific">Amycolatopsis carbonis</name>
    <dbReference type="NCBI Taxonomy" id="715471"/>
    <lineage>
        <taxon>Bacteria</taxon>
        <taxon>Bacillati</taxon>
        <taxon>Actinomycetota</taxon>
        <taxon>Actinomycetes</taxon>
        <taxon>Pseudonocardiales</taxon>
        <taxon>Pseudonocardiaceae</taxon>
        <taxon>Amycolatopsis</taxon>
    </lineage>
</organism>
<gene>
    <name evidence="12" type="primary">tsaE</name>
    <name evidence="12" type="ORF">QRX50_03900</name>
</gene>
<evidence type="ECO:0000256" key="7">
    <source>
        <dbReference type="ARBA" id="ARBA00022741"/>
    </source>
</evidence>
<keyword evidence="7" id="KW-0547">Nucleotide-binding</keyword>
<dbReference type="AlphaFoldDB" id="A0A9Y2IQZ4"/>
<dbReference type="SUPFAM" id="SSF52540">
    <property type="entry name" value="P-loop containing nucleoside triphosphate hydrolases"/>
    <property type="match status" value="1"/>
</dbReference>
<dbReference type="GO" id="GO:0002949">
    <property type="term" value="P:tRNA threonylcarbamoyladenosine modification"/>
    <property type="evidence" value="ECO:0007669"/>
    <property type="project" value="InterPro"/>
</dbReference>
<dbReference type="EMBL" id="CP127294">
    <property type="protein sequence ID" value="WIX83806.1"/>
    <property type="molecule type" value="Genomic_DNA"/>
</dbReference>
<keyword evidence="8" id="KW-0067">ATP-binding</keyword>
<evidence type="ECO:0000256" key="4">
    <source>
        <dbReference type="ARBA" id="ARBA00022490"/>
    </source>
</evidence>
<evidence type="ECO:0000256" key="5">
    <source>
        <dbReference type="ARBA" id="ARBA00022694"/>
    </source>
</evidence>
<accession>A0A9Y2IQZ4</accession>
<dbReference type="GO" id="GO:0046872">
    <property type="term" value="F:metal ion binding"/>
    <property type="evidence" value="ECO:0007669"/>
    <property type="project" value="UniProtKB-KW"/>
</dbReference>
<proteinExistence type="inferred from homology"/>
<evidence type="ECO:0000256" key="10">
    <source>
        <dbReference type="ARBA" id="ARBA00024908"/>
    </source>
</evidence>
<dbReference type="NCBIfam" id="TIGR00150">
    <property type="entry name" value="T6A_YjeE"/>
    <property type="match status" value="1"/>
</dbReference>
<keyword evidence="13" id="KW-1185">Reference proteome</keyword>
<sequence>MAFGRSLGASLRAGDLVLLAGPLGAGKTTLTRGIADGLGVGGRVSSPTFVLARVHAAGAAGVPLIHVDAYRLGGDLAQLDDLDLDTDLEGSAVVVEWGEGSAERLSSDYLVVRMSRRDDDVREVSLEPHGSWASRMSALPTA</sequence>
<evidence type="ECO:0000256" key="8">
    <source>
        <dbReference type="ARBA" id="ARBA00022840"/>
    </source>
</evidence>
<keyword evidence="5" id="KW-0819">tRNA processing</keyword>
<dbReference type="PANTHER" id="PTHR33540">
    <property type="entry name" value="TRNA THREONYLCARBAMOYLADENOSINE BIOSYNTHESIS PROTEIN TSAE"/>
    <property type="match status" value="1"/>
</dbReference>
<dbReference type="RefSeq" id="WP_285974352.1">
    <property type="nucleotide sequence ID" value="NZ_CP127294.1"/>
</dbReference>
<keyword evidence="4" id="KW-0963">Cytoplasm</keyword>
<dbReference type="GO" id="GO:0005524">
    <property type="term" value="F:ATP binding"/>
    <property type="evidence" value="ECO:0007669"/>
    <property type="project" value="UniProtKB-KW"/>
</dbReference>
<dbReference type="Pfam" id="PF02367">
    <property type="entry name" value="TsaE"/>
    <property type="match status" value="1"/>
</dbReference>
<dbReference type="InterPro" id="IPR003442">
    <property type="entry name" value="T6A_TsaE"/>
</dbReference>
<comment type="function">
    <text evidence="10">Required for the formation of a threonylcarbamoyl group on adenosine at position 37 (t(6)A37) in tRNAs that read codons beginning with adenine. Is involved in the transfer of the threonylcarbamoyl moiety of threonylcarbamoyl-AMP (TC-AMP) to the N6 group of A37, together with TsaD and TsaB. TsaE seems to play an indirect role in the t(6)A biosynthesis pathway, possibly in regulating the core enzymatic function of TsaD.</text>
</comment>
<evidence type="ECO:0000256" key="9">
    <source>
        <dbReference type="ARBA" id="ARBA00022842"/>
    </source>
</evidence>